<evidence type="ECO:0000313" key="2">
    <source>
        <dbReference type="EMBL" id="EFC49794.1"/>
    </source>
</evidence>
<organism evidence="3">
    <name type="scientific">Naegleria gruberi</name>
    <name type="common">Amoeba</name>
    <dbReference type="NCBI Taxonomy" id="5762"/>
    <lineage>
        <taxon>Eukaryota</taxon>
        <taxon>Discoba</taxon>
        <taxon>Heterolobosea</taxon>
        <taxon>Tetramitia</taxon>
        <taxon>Eutetramitia</taxon>
        <taxon>Vahlkampfiidae</taxon>
        <taxon>Naegleria</taxon>
    </lineage>
</organism>
<evidence type="ECO:0000313" key="3">
    <source>
        <dbReference type="Proteomes" id="UP000006671"/>
    </source>
</evidence>
<gene>
    <name evidence="2" type="ORF">NAEGRDRAFT_62426</name>
</gene>
<dbReference type="EMBL" id="GG738847">
    <property type="protein sequence ID" value="EFC49794.1"/>
    <property type="molecule type" value="Genomic_DNA"/>
</dbReference>
<feature type="compositionally biased region" description="Basic and acidic residues" evidence="1">
    <location>
        <begin position="257"/>
        <end position="268"/>
    </location>
</feature>
<dbReference type="OMA" id="RALILCY"/>
<dbReference type="AlphaFoldDB" id="D2V0V2"/>
<proteinExistence type="predicted"/>
<name>D2V0V2_NAEGR</name>
<dbReference type="GeneID" id="8855463"/>
<dbReference type="VEuPathDB" id="AmoebaDB:NAEGRDRAFT_62426"/>
<dbReference type="RefSeq" id="XP_002682538.1">
    <property type="nucleotide sequence ID" value="XM_002682492.1"/>
</dbReference>
<sequence>MLRRFILSSSLGSHHRYNLIVAGGIAAIVASSSNRGLNSGHGVVAEILRVSENRSYHTSLCLHQNSEDVIQQVLRDPETSDSIKDFVLETVNIVERRNRKKKISKSEDLENVEYLEAVKKYQKDITQKEPLVMNNTEEAIDNVFRKYLKSSKSAKLSKILSFFVKYPDVARTGEFYSRFLRAIGENLQISKKMPIETIDKIFEKIQTIDITPDTYRALILCYANKGKMDAIPGLLDKMDALMKKGFISTALSENEVKQNKDENTEKTKQGQVITDSESELERQRRQQLRDEKEKKYLEYLKLRCTFESFVHNMDLTAVERLIVMKRNEWIANHKYNRTYLRMLCDSLEFYLFNQKYRQAKQLINLVYKYELPRTRGKISSTIPLDEDSLLSMSDKPTSLDDTDRFFNLLLRFYKDSNRKYLCTQSKRMSVYKQHGVKVDEKTHPINEPYDLPREVLSTNRLFELTIAEMKREGVPFTKNIYKTLSSYYYRQQNYERCIFFFEDCLRHGIIPSKTSFIYAEESYLITGDVKKAMQCHQMRDLHYRISEISPSIQNMGASAILDYLYNFENQKASKGSEKKRKSGFFSEYAQKKEQDDDEDLMSEFIPKDQKKNFKKKQVYSLTDLYLKLSDAAKNQEN</sequence>
<reference evidence="2 3" key="1">
    <citation type="journal article" date="2010" name="Cell">
        <title>The genome of Naegleria gruberi illuminates early eukaryotic versatility.</title>
        <authorList>
            <person name="Fritz-Laylin L.K."/>
            <person name="Prochnik S.E."/>
            <person name="Ginger M.L."/>
            <person name="Dacks J.B."/>
            <person name="Carpenter M.L."/>
            <person name="Field M.C."/>
            <person name="Kuo A."/>
            <person name="Paredez A."/>
            <person name="Chapman J."/>
            <person name="Pham J."/>
            <person name="Shu S."/>
            <person name="Neupane R."/>
            <person name="Cipriano M."/>
            <person name="Mancuso J."/>
            <person name="Tu H."/>
            <person name="Salamov A."/>
            <person name="Lindquist E."/>
            <person name="Shapiro H."/>
            <person name="Lucas S."/>
            <person name="Grigoriev I.V."/>
            <person name="Cande W.Z."/>
            <person name="Fulton C."/>
            <person name="Rokhsar D.S."/>
            <person name="Dawson S.C."/>
        </authorList>
    </citation>
    <scope>NUCLEOTIDE SEQUENCE [LARGE SCALE GENOMIC DNA]</scope>
    <source>
        <strain evidence="2 3">NEG-M</strain>
    </source>
</reference>
<protein>
    <submittedName>
        <fullName evidence="2">Predicted protein</fullName>
    </submittedName>
</protein>
<evidence type="ECO:0000256" key="1">
    <source>
        <dbReference type="SAM" id="MobiDB-lite"/>
    </source>
</evidence>
<keyword evidence="3" id="KW-1185">Reference proteome</keyword>
<dbReference type="Proteomes" id="UP000006671">
    <property type="component" value="Unassembled WGS sequence"/>
</dbReference>
<feature type="region of interest" description="Disordered" evidence="1">
    <location>
        <begin position="257"/>
        <end position="287"/>
    </location>
</feature>
<dbReference type="OrthoDB" id="10409957at2759"/>
<accession>D2V0V2</accession>
<dbReference type="KEGG" id="ngr:NAEGRDRAFT_62426"/>
<dbReference type="InParanoid" id="D2V0V2"/>